<dbReference type="AlphaFoldDB" id="A0A6P6S2S6"/>
<dbReference type="InterPro" id="IPR018955">
    <property type="entry name" value="BCDHK/PDK_N"/>
</dbReference>
<reference evidence="12" key="1">
    <citation type="submission" date="2025-08" db="UniProtKB">
        <authorList>
            <consortium name="RefSeq"/>
        </authorList>
    </citation>
    <scope>IDENTIFICATION</scope>
</reference>
<dbReference type="OrthoDB" id="241648at2759"/>
<evidence type="ECO:0000256" key="1">
    <source>
        <dbReference type="ARBA" id="ARBA00006155"/>
    </source>
</evidence>
<dbReference type="GO" id="GO:0005759">
    <property type="term" value="C:mitochondrial matrix"/>
    <property type="evidence" value="ECO:0007669"/>
    <property type="project" value="UniProtKB-SubCell"/>
</dbReference>
<keyword evidence="12" id="KW-0670">Pyruvate</keyword>
<evidence type="ECO:0000256" key="2">
    <source>
        <dbReference type="ARBA" id="ARBA00022679"/>
    </source>
</evidence>
<gene>
    <name evidence="12" type="primary">LOC34621315</name>
</gene>
<proteinExistence type="inferred from homology"/>
<evidence type="ECO:0000256" key="9">
    <source>
        <dbReference type="SAM" id="MobiDB-lite"/>
    </source>
</evidence>
<evidence type="ECO:0000256" key="3">
    <source>
        <dbReference type="ARBA" id="ARBA00022741"/>
    </source>
</evidence>
<protein>
    <recommendedName>
        <fullName evidence="8">Protein-serine/threonine kinase</fullName>
        <ecNumber evidence="8">2.7.11.-</ecNumber>
    </recommendedName>
</protein>
<keyword evidence="3 8" id="KW-0547">Nucleotide-binding</keyword>
<dbReference type="Gene3D" id="3.30.565.10">
    <property type="entry name" value="Histidine kinase-like ATPase, C-terminal domain"/>
    <property type="match status" value="1"/>
</dbReference>
<name>A0A6P6S2S6_9EIME</name>
<keyword evidence="6 8" id="KW-0496">Mitochondrion</keyword>
<dbReference type="Gene3D" id="1.20.140.20">
    <property type="entry name" value="Alpha-ketoacid/pyruvate dehydrogenase kinase, N-terminal domain"/>
    <property type="match status" value="1"/>
</dbReference>
<dbReference type="InterPro" id="IPR039028">
    <property type="entry name" value="BCKD/PDK"/>
</dbReference>
<dbReference type="GO" id="GO:0005524">
    <property type="term" value="F:ATP binding"/>
    <property type="evidence" value="ECO:0007669"/>
    <property type="project" value="UniProtKB-UniRule"/>
</dbReference>
<comment type="similarity">
    <text evidence="1 8">Belongs to the PDK/BCKDK protein kinase family.</text>
</comment>
<dbReference type="GO" id="GO:0004740">
    <property type="term" value="F:pyruvate dehydrogenase (acetyl-transferring) kinase activity"/>
    <property type="evidence" value="ECO:0007669"/>
    <property type="project" value="UniProtKB-EC"/>
</dbReference>
<organism evidence="11 12">
    <name type="scientific">Cyclospora cayetanensis</name>
    <dbReference type="NCBI Taxonomy" id="88456"/>
    <lineage>
        <taxon>Eukaryota</taxon>
        <taxon>Sar</taxon>
        <taxon>Alveolata</taxon>
        <taxon>Apicomplexa</taxon>
        <taxon>Conoidasida</taxon>
        <taxon>Coccidia</taxon>
        <taxon>Eucoccidiorida</taxon>
        <taxon>Eimeriorina</taxon>
        <taxon>Eimeriidae</taxon>
        <taxon>Cyclospora</taxon>
    </lineage>
</organism>
<dbReference type="RefSeq" id="XP_026194099.1">
    <property type="nucleotide sequence ID" value="XM_026338314.1"/>
</dbReference>
<dbReference type="Proteomes" id="UP000515125">
    <property type="component" value="Unplaced"/>
</dbReference>
<evidence type="ECO:0000256" key="6">
    <source>
        <dbReference type="ARBA" id="ARBA00023128"/>
    </source>
</evidence>
<dbReference type="InterPro" id="IPR036890">
    <property type="entry name" value="HATPase_C_sf"/>
</dbReference>
<comment type="subcellular location">
    <subcellularLocation>
        <location evidence="8">Mitochondrion matrix</location>
    </subcellularLocation>
</comment>
<dbReference type="GeneID" id="34621315"/>
<feature type="domain" description="Branched-chain alpha-ketoacid dehydrogenase kinase/Pyruvate dehydrogenase kinase N-terminal" evidence="10">
    <location>
        <begin position="69"/>
        <end position="186"/>
    </location>
</feature>
<keyword evidence="4 8" id="KW-0418">Kinase</keyword>
<keyword evidence="11" id="KW-1185">Reference proteome</keyword>
<evidence type="ECO:0000256" key="5">
    <source>
        <dbReference type="ARBA" id="ARBA00022840"/>
    </source>
</evidence>
<dbReference type="EC" id="2.7.11.-" evidence="8"/>
<evidence type="ECO:0000256" key="7">
    <source>
        <dbReference type="ARBA" id="ARBA00048201"/>
    </source>
</evidence>
<evidence type="ECO:0000256" key="8">
    <source>
        <dbReference type="RuleBase" id="RU366032"/>
    </source>
</evidence>
<dbReference type="SUPFAM" id="SSF55874">
    <property type="entry name" value="ATPase domain of HSP90 chaperone/DNA topoisomerase II/histidine kinase"/>
    <property type="match status" value="3"/>
</dbReference>
<evidence type="ECO:0000313" key="11">
    <source>
        <dbReference type="Proteomes" id="UP000515125"/>
    </source>
</evidence>
<comment type="catalytic activity">
    <reaction evidence="7">
        <text>L-seryl-[pyruvate dehydrogenase E1 alpha subunit] + ATP = O-phospho-L-seryl-[pyruvate dehydrogenase E1 alpha subunit] + ADP + H(+)</text>
        <dbReference type="Rhea" id="RHEA:23052"/>
        <dbReference type="Rhea" id="RHEA-COMP:13689"/>
        <dbReference type="Rhea" id="RHEA-COMP:13690"/>
        <dbReference type="ChEBI" id="CHEBI:15378"/>
        <dbReference type="ChEBI" id="CHEBI:29999"/>
        <dbReference type="ChEBI" id="CHEBI:30616"/>
        <dbReference type="ChEBI" id="CHEBI:83421"/>
        <dbReference type="ChEBI" id="CHEBI:456216"/>
        <dbReference type="EC" id="2.7.11.2"/>
    </reaction>
</comment>
<dbReference type="PANTHER" id="PTHR11947:SF3">
    <property type="entry name" value="[PYRUVATE DEHYDROGENASE (ACETYL-TRANSFERRING)] KINASE, MITOCHONDRIAL"/>
    <property type="match status" value="1"/>
</dbReference>
<dbReference type="GO" id="GO:0010906">
    <property type="term" value="P:regulation of glucose metabolic process"/>
    <property type="evidence" value="ECO:0007669"/>
    <property type="project" value="TreeGrafter"/>
</dbReference>
<dbReference type="SUPFAM" id="SSF69012">
    <property type="entry name" value="alpha-ketoacid dehydrogenase kinase, N-terminal domain"/>
    <property type="match status" value="1"/>
</dbReference>
<dbReference type="InterPro" id="IPR036784">
    <property type="entry name" value="AK/P_DHK_N_sf"/>
</dbReference>
<feature type="region of interest" description="Disordered" evidence="9">
    <location>
        <begin position="380"/>
        <end position="402"/>
    </location>
</feature>
<keyword evidence="5 8" id="KW-0067">ATP-binding</keyword>
<evidence type="ECO:0000259" key="10">
    <source>
        <dbReference type="Pfam" id="PF10436"/>
    </source>
</evidence>
<dbReference type="Pfam" id="PF10436">
    <property type="entry name" value="BCDHK_Adom3"/>
    <property type="match status" value="1"/>
</dbReference>
<sequence>MAAAAEASHPRGGTSQEHGYRRSYSLGTALGPALGACSENYAGSGDLRGHHLNTRPSDLEGGAPLQDISFSEFLYHELPVRFASRVKQLESLPLFHTEPLVMQVRHTYVESFKQLRTTSAKDLDAFRKVVLNLKQRHAPIVPMLVTGMRNLRKVAPQFFTEEFVDEFLDGFFLSRIGTEMLTSSYLTPKGVVDMACDPFQVTKRAVEDTEKLCHSHYGRCPKIKVWNFNKTHFASVPQYLYYILSELLKNAMRATIDRYPAPSGGTVDNSKPPSRCVTPLNKHSENLVETARKSAVPKPYLHAETISQGEPQYETADEIADPNLPPVQLLVAGDDHSVSIRLSDMGGGITNEAQPRIWSYMYTTAKPVKYDPLSGAVASLPMPPYQPQQERGPQAEGPPSQSVTIGSLDFTTKEKKQLMISPLAGFGCGLPLCRLYASYLRGSLTVVSMPSHGTDAYVHLKRIGDQKELMPPSNAWIRPRTDGLSDQQGILLDAPPMHKDHFGGSQGGHW</sequence>
<evidence type="ECO:0000256" key="4">
    <source>
        <dbReference type="ARBA" id="ARBA00022777"/>
    </source>
</evidence>
<accession>A0A6P6S2S6</accession>
<keyword evidence="2 8" id="KW-0808">Transferase</keyword>
<dbReference type="PANTHER" id="PTHR11947">
    <property type="entry name" value="PYRUVATE DEHYDROGENASE KINASE"/>
    <property type="match status" value="1"/>
</dbReference>
<evidence type="ECO:0000313" key="12">
    <source>
        <dbReference type="RefSeq" id="XP_026194099.1"/>
    </source>
</evidence>